<gene>
    <name evidence="1" type="ordered locus">stu1070</name>
</gene>
<dbReference type="Pfam" id="PF00300">
    <property type="entry name" value="His_Phos_1"/>
    <property type="match status" value="1"/>
</dbReference>
<dbReference type="EMBL" id="CP000023">
    <property type="protein sequence ID" value="AAV60722.1"/>
    <property type="molecule type" value="Genomic_DNA"/>
</dbReference>
<evidence type="ECO:0000313" key="1">
    <source>
        <dbReference type="EMBL" id="AAV60722.1"/>
    </source>
</evidence>
<proteinExistence type="predicted"/>
<dbReference type="HOGENOM" id="CLU_2482080_0_0_9"/>
<keyword evidence="2" id="KW-1185">Reference proteome</keyword>
<name>Q5M4B2_STRT2</name>
<evidence type="ECO:0000313" key="2">
    <source>
        <dbReference type="Proteomes" id="UP000001170"/>
    </source>
</evidence>
<dbReference type="InterPro" id="IPR013078">
    <property type="entry name" value="His_Pase_superF_clade-1"/>
</dbReference>
<dbReference type="AlphaFoldDB" id="Q5M4B2"/>
<reference evidence="1 2" key="1">
    <citation type="journal article" date="2004" name="Nat. Biotechnol.">
        <title>Complete sequence and comparative genome analysis of the dairy bacterium Streptococcus thermophilus.</title>
        <authorList>
            <person name="Bolotin A."/>
            <person name="Quinquis B."/>
            <person name="Renault P."/>
            <person name="Sorokin A."/>
            <person name="Ehrlich S.D."/>
            <person name="Kulakauskas S."/>
            <person name="Lapidus A."/>
            <person name="Goltsman E."/>
            <person name="Mazur M."/>
            <person name="Pusch G.D."/>
            <person name="Fonstein M."/>
            <person name="Overbeek R."/>
            <person name="Kyprides N."/>
            <person name="Purnelle B."/>
            <person name="Prozzi D."/>
            <person name="Ngui K."/>
            <person name="Masuy D."/>
            <person name="Hancy F."/>
            <person name="Burteau S."/>
            <person name="Boutry M."/>
            <person name="Delcour J."/>
            <person name="Goffeau A."/>
            <person name="Hols P."/>
        </authorList>
    </citation>
    <scope>NUCLEOTIDE SEQUENCE [LARGE SCALE GENOMIC DNA]</scope>
    <source>
        <strain evidence="2">ATCC BAA-250 / LMG 18311</strain>
    </source>
</reference>
<dbReference type="Gene3D" id="3.40.50.1240">
    <property type="entry name" value="Phosphoglycerate mutase-like"/>
    <property type="match status" value="1"/>
</dbReference>
<accession>Q5M4B2</accession>
<dbReference type="eggNOG" id="COG0406">
    <property type="taxonomic scope" value="Bacteria"/>
</dbReference>
<dbReference type="STRING" id="264199.stu1070"/>
<sequence>MTEKGQDQARQVRAYFEKHDMTFDQYYCTTTERASDTIELATGQTDYQRVKGLKEMHFGIFEGQPEYLHPKTSVAGHFGDHYAQFGG</sequence>
<organism evidence="1 2">
    <name type="scientific">Streptococcus thermophilus (strain ATCC BAA-250 / LMG 18311)</name>
    <dbReference type="NCBI Taxonomy" id="264199"/>
    <lineage>
        <taxon>Bacteria</taxon>
        <taxon>Bacillati</taxon>
        <taxon>Bacillota</taxon>
        <taxon>Bacilli</taxon>
        <taxon>Lactobacillales</taxon>
        <taxon>Streptococcaceae</taxon>
        <taxon>Streptococcus</taxon>
    </lineage>
</organism>
<protein>
    <submittedName>
        <fullName evidence="1">Uncharacterized protein</fullName>
    </submittedName>
</protein>
<dbReference type="InterPro" id="IPR029033">
    <property type="entry name" value="His_PPase_superfam"/>
</dbReference>
<dbReference type="KEGG" id="stl:stu1070"/>
<dbReference type="SUPFAM" id="SSF53254">
    <property type="entry name" value="Phosphoglycerate mutase-like"/>
    <property type="match status" value="1"/>
</dbReference>
<dbReference type="Proteomes" id="UP000001170">
    <property type="component" value="Chromosome"/>
</dbReference>